<protein>
    <submittedName>
        <fullName evidence="15">Zinc finger protein 260</fullName>
    </submittedName>
</protein>
<dbReference type="InterPro" id="IPR013087">
    <property type="entry name" value="Znf_C2H2_type"/>
</dbReference>
<dbReference type="InterPro" id="IPR056436">
    <property type="entry name" value="Znf-C2H2_ZIC1-5/GLI1-3-like"/>
</dbReference>
<evidence type="ECO:0000256" key="10">
    <source>
        <dbReference type="PROSITE-ProRule" id="PRU01263"/>
    </source>
</evidence>
<dbReference type="Pfam" id="PF00096">
    <property type="entry name" value="zf-C2H2"/>
    <property type="match status" value="5"/>
</dbReference>
<sequence>MAADDNTRYGDLCRLCATKTNMLLGVNIFGNEAAVRQINKKIETCLPIQIHQTDDLPKMICETCVYKLEIFYDFRERSVRTENLLIELLKELSATKSHNTLNKVPPSLGIGNLNSATKSHNTLNKVPPSLGIGNLNHSDIILVQNNDLLSEQSLQDIDFSQLDHRHIIITDNEIMLNQHNANITAAHSMSAMDLNHHDLPSHELSNHSLNGPDSMIVSSADMHLLQHSRYMEELNLIQSEQQFIAEQYILHQEAQLTTASNSHEIDDIHSHPQSHNSADRAQQELFENSKLNLNHELSSTTVMTSADVNITLDQKDSALVSQKKNDTAHSVVPVPVCMPSQIKEGFDTSTTASHSTEDYGINKIDIPEILLTCTLCQEQFHGKGEFAKHCDTHMKENNFTANESMTPESKYQMRIDKETVKAVEETPKITITKTETKLSDAESESDDDDTSNPIQQDDNLENDKQDEKCAPVSTAKRKKWIPKECKECGKTYKTNYKLIEHMRIHTGEKPYKCGSCEKAFRSKIGLAQHEANHTGKYELSCPTCGKGFQCKSYLMVHQRVHSDVKPYLCTTCGRHFKTKQSLLDHTNRHLGLKPYTCEECGKGFITKGLCKAHLKTHWGIVNRQFLCTVCKKMFVSKSYLQTHLRIHTGEKPFACEFCDKAFVTRVDLRIHSTMHTGEKSYVCEICGKAFARRDALRCHRRSHTGERPYSCEVCGQTFTQFSPMAIHKRLHTGERPYPCEVCGKTFVSRSTMMCHYKKHSKQ</sequence>
<feature type="binding site" evidence="10">
    <location>
        <position position="61"/>
    </location>
    <ligand>
        <name>Zn(2+)</name>
        <dbReference type="ChEBI" id="CHEBI:29105"/>
    </ligand>
</feature>
<feature type="domain" description="C2H2-type" evidence="12">
    <location>
        <begin position="625"/>
        <end position="652"/>
    </location>
</feature>
<gene>
    <name evidence="15" type="primary">LOC108740329</name>
</gene>
<dbReference type="SUPFAM" id="SSF57667">
    <property type="entry name" value="beta-beta-alpha zinc fingers"/>
    <property type="match status" value="6"/>
</dbReference>
<evidence type="ECO:0000256" key="6">
    <source>
        <dbReference type="ARBA" id="ARBA00023015"/>
    </source>
</evidence>
<feature type="domain" description="C2H2-type" evidence="12">
    <location>
        <begin position="737"/>
        <end position="762"/>
    </location>
</feature>
<evidence type="ECO:0000256" key="3">
    <source>
        <dbReference type="ARBA" id="ARBA00022737"/>
    </source>
</evidence>
<dbReference type="GO" id="GO:0000785">
    <property type="term" value="C:chromatin"/>
    <property type="evidence" value="ECO:0007669"/>
    <property type="project" value="UniProtKB-ARBA"/>
</dbReference>
<dbReference type="GO" id="GO:0000981">
    <property type="term" value="F:DNA-binding transcription factor activity, RNA polymerase II-specific"/>
    <property type="evidence" value="ECO:0007669"/>
    <property type="project" value="TreeGrafter"/>
</dbReference>
<dbReference type="PROSITE" id="PS50157">
    <property type="entry name" value="ZINC_FINGER_C2H2_2"/>
    <property type="match status" value="11"/>
</dbReference>
<dbReference type="InParanoid" id="A0A1W4XCF8"/>
<feature type="domain" description="C2H2-type" evidence="12">
    <location>
        <begin position="539"/>
        <end position="566"/>
    </location>
</feature>
<dbReference type="FunFam" id="3.30.160.60:FF:000690">
    <property type="entry name" value="Zinc finger protein 354C"/>
    <property type="match status" value="1"/>
</dbReference>
<name>A0A1W4XCF8_AGRPL</name>
<evidence type="ECO:0000256" key="2">
    <source>
        <dbReference type="ARBA" id="ARBA00022723"/>
    </source>
</evidence>
<organism evidence="14 15">
    <name type="scientific">Agrilus planipennis</name>
    <name type="common">Emerald ash borer</name>
    <name type="synonym">Agrilus marcopoli</name>
    <dbReference type="NCBI Taxonomy" id="224129"/>
    <lineage>
        <taxon>Eukaryota</taxon>
        <taxon>Metazoa</taxon>
        <taxon>Ecdysozoa</taxon>
        <taxon>Arthropoda</taxon>
        <taxon>Hexapoda</taxon>
        <taxon>Insecta</taxon>
        <taxon>Pterygota</taxon>
        <taxon>Neoptera</taxon>
        <taxon>Endopterygota</taxon>
        <taxon>Coleoptera</taxon>
        <taxon>Polyphaga</taxon>
        <taxon>Elateriformia</taxon>
        <taxon>Buprestoidea</taxon>
        <taxon>Buprestidae</taxon>
        <taxon>Agrilinae</taxon>
        <taxon>Agrilus</taxon>
    </lineage>
</organism>
<evidence type="ECO:0000259" key="12">
    <source>
        <dbReference type="PROSITE" id="PS50157"/>
    </source>
</evidence>
<keyword evidence="8" id="KW-0539">Nucleus</keyword>
<evidence type="ECO:0000256" key="5">
    <source>
        <dbReference type="ARBA" id="ARBA00022833"/>
    </source>
</evidence>
<dbReference type="GO" id="GO:0008270">
    <property type="term" value="F:zinc ion binding"/>
    <property type="evidence" value="ECO:0007669"/>
    <property type="project" value="UniProtKB-UniRule"/>
</dbReference>
<dbReference type="GO" id="GO:0040029">
    <property type="term" value="P:epigenetic regulation of gene expression"/>
    <property type="evidence" value="ECO:0007669"/>
    <property type="project" value="UniProtKB-ARBA"/>
</dbReference>
<dbReference type="Pfam" id="PF12874">
    <property type="entry name" value="zf-met"/>
    <property type="match status" value="1"/>
</dbReference>
<dbReference type="Pfam" id="PF13912">
    <property type="entry name" value="zf-C2H2_6"/>
    <property type="match status" value="1"/>
</dbReference>
<dbReference type="FunFam" id="3.30.160.60:FF:000145">
    <property type="entry name" value="Zinc finger protein 574"/>
    <property type="match status" value="1"/>
</dbReference>
<keyword evidence="14" id="KW-1185">Reference proteome</keyword>
<dbReference type="FunFam" id="3.30.160.60:FF:000003">
    <property type="entry name" value="Zinc finger protein 3 homolog"/>
    <property type="match status" value="1"/>
</dbReference>
<dbReference type="FunFam" id="3.30.160.60:FF:000100">
    <property type="entry name" value="Zinc finger 45-like"/>
    <property type="match status" value="1"/>
</dbReference>
<dbReference type="Pfam" id="PF23561">
    <property type="entry name" value="zf-C2H2_15"/>
    <property type="match status" value="1"/>
</dbReference>
<accession>A0A1W4XCF8</accession>
<feature type="compositionally biased region" description="Acidic residues" evidence="11">
    <location>
        <begin position="441"/>
        <end position="450"/>
    </location>
</feature>
<evidence type="ECO:0000256" key="7">
    <source>
        <dbReference type="ARBA" id="ARBA00023163"/>
    </source>
</evidence>
<dbReference type="FunFam" id="3.30.160.60:FF:001840">
    <property type="entry name" value="Paternally-expressed gene 3 protein"/>
    <property type="match status" value="1"/>
</dbReference>
<keyword evidence="3" id="KW-0677">Repeat</keyword>
<dbReference type="GO" id="GO:0003682">
    <property type="term" value="F:chromatin binding"/>
    <property type="evidence" value="ECO:0007669"/>
    <property type="project" value="UniProtKB-ARBA"/>
</dbReference>
<dbReference type="Gene3D" id="3.30.160.60">
    <property type="entry name" value="Classic Zinc Finger"/>
    <property type="match status" value="10"/>
</dbReference>
<dbReference type="Gene3D" id="3.40.1800.20">
    <property type="match status" value="1"/>
</dbReference>
<dbReference type="STRING" id="224129.A0A1W4XCF8"/>
<feature type="domain" description="C2H2-type" evidence="12">
    <location>
        <begin position="653"/>
        <end position="680"/>
    </location>
</feature>
<feature type="domain" description="ZAD" evidence="13">
    <location>
        <begin position="11"/>
        <end position="88"/>
    </location>
</feature>
<dbReference type="FunFam" id="3.30.160.60:FF:001136">
    <property type="entry name" value="Zinc finger protein 408"/>
    <property type="match status" value="1"/>
</dbReference>
<evidence type="ECO:0000256" key="11">
    <source>
        <dbReference type="SAM" id="MobiDB-lite"/>
    </source>
</evidence>
<dbReference type="PANTHER" id="PTHR24379:SF127">
    <property type="entry name" value="BLOODY FINGERS-RELATED"/>
    <property type="match status" value="1"/>
</dbReference>
<feature type="domain" description="C2H2-type" evidence="12">
    <location>
        <begin position="709"/>
        <end position="736"/>
    </location>
</feature>
<dbReference type="OrthoDB" id="1095242at2759"/>
<dbReference type="SMART" id="SM00355">
    <property type="entry name" value="ZnF_C2H2"/>
    <property type="match status" value="11"/>
</dbReference>
<dbReference type="InterPro" id="IPR012934">
    <property type="entry name" value="Znf_AD"/>
</dbReference>
<feature type="region of interest" description="Disordered" evidence="11">
    <location>
        <begin position="431"/>
        <end position="471"/>
    </location>
</feature>
<feature type="domain" description="C2H2-type" evidence="12">
    <location>
        <begin position="595"/>
        <end position="619"/>
    </location>
</feature>
<dbReference type="GO" id="GO:0005634">
    <property type="term" value="C:nucleus"/>
    <property type="evidence" value="ECO:0007669"/>
    <property type="project" value="UniProtKB-SubCell"/>
</dbReference>
<dbReference type="GeneID" id="108740329"/>
<dbReference type="PROSITE" id="PS00028">
    <property type="entry name" value="ZINC_FINGER_C2H2_1"/>
    <property type="match status" value="11"/>
</dbReference>
<dbReference type="FunFam" id="3.30.160.60:FF:000671">
    <property type="entry name" value="Zinc finger protein 26"/>
    <property type="match status" value="1"/>
</dbReference>
<feature type="domain" description="C2H2-type" evidence="12">
    <location>
        <begin position="371"/>
        <end position="398"/>
    </location>
</feature>
<dbReference type="SUPFAM" id="SSF57716">
    <property type="entry name" value="Glucocorticoid receptor-like (DNA-binding domain)"/>
    <property type="match status" value="1"/>
</dbReference>
<feature type="domain" description="C2H2-type" evidence="12">
    <location>
        <begin position="511"/>
        <end position="538"/>
    </location>
</feature>
<keyword evidence="4 9" id="KW-0863">Zinc-finger</keyword>
<keyword evidence="6" id="KW-0805">Transcription regulation</keyword>
<dbReference type="FunFam" id="3.30.160.60:FF:000478">
    <property type="entry name" value="Zinc finger protein 133"/>
    <property type="match status" value="1"/>
</dbReference>
<feature type="binding site" evidence="10">
    <location>
        <position position="64"/>
    </location>
    <ligand>
        <name>Zn(2+)</name>
        <dbReference type="ChEBI" id="CHEBI:29105"/>
    </ligand>
</feature>
<feature type="binding site" evidence="10">
    <location>
        <position position="16"/>
    </location>
    <ligand>
        <name>Zn(2+)</name>
        <dbReference type="ChEBI" id="CHEBI:29105"/>
    </ligand>
</feature>
<dbReference type="InterPro" id="IPR036236">
    <property type="entry name" value="Znf_C2H2_sf"/>
</dbReference>
<dbReference type="SMART" id="SM00868">
    <property type="entry name" value="zf-AD"/>
    <property type="match status" value="1"/>
</dbReference>
<evidence type="ECO:0000256" key="1">
    <source>
        <dbReference type="ARBA" id="ARBA00004123"/>
    </source>
</evidence>
<dbReference type="KEGG" id="apln:108740329"/>
<feature type="binding site" evidence="10">
    <location>
        <position position="13"/>
    </location>
    <ligand>
        <name>Zn(2+)</name>
        <dbReference type="ChEBI" id="CHEBI:29105"/>
    </ligand>
</feature>
<dbReference type="AlphaFoldDB" id="A0A1W4XCF8"/>
<feature type="domain" description="C2H2-type" evidence="12">
    <location>
        <begin position="483"/>
        <end position="510"/>
    </location>
</feature>
<dbReference type="Pfam" id="PF07776">
    <property type="entry name" value="zf-AD"/>
    <property type="match status" value="1"/>
</dbReference>
<dbReference type="GO" id="GO:0000977">
    <property type="term" value="F:RNA polymerase II transcription regulatory region sequence-specific DNA binding"/>
    <property type="evidence" value="ECO:0007669"/>
    <property type="project" value="TreeGrafter"/>
</dbReference>
<evidence type="ECO:0000256" key="8">
    <source>
        <dbReference type="ARBA" id="ARBA00023242"/>
    </source>
</evidence>
<evidence type="ECO:0000256" key="9">
    <source>
        <dbReference type="PROSITE-ProRule" id="PRU00042"/>
    </source>
</evidence>
<keyword evidence="7" id="KW-0804">Transcription</keyword>
<dbReference type="PROSITE" id="PS51915">
    <property type="entry name" value="ZAD"/>
    <property type="match status" value="1"/>
</dbReference>
<proteinExistence type="predicted"/>
<feature type="domain" description="C2H2-type" evidence="12">
    <location>
        <begin position="681"/>
        <end position="708"/>
    </location>
</feature>
<evidence type="ECO:0000313" key="14">
    <source>
        <dbReference type="Proteomes" id="UP000192223"/>
    </source>
</evidence>
<keyword evidence="2 10" id="KW-0479">Metal-binding</keyword>
<evidence type="ECO:0000313" key="15">
    <source>
        <dbReference type="RefSeq" id="XP_018330113.1"/>
    </source>
</evidence>
<dbReference type="FunFam" id="3.30.160.60:FF:000512">
    <property type="entry name" value="zinc finger protein 197 isoform X1"/>
    <property type="match status" value="1"/>
</dbReference>
<comment type="subcellular location">
    <subcellularLocation>
        <location evidence="1">Nucleus</location>
    </subcellularLocation>
</comment>
<dbReference type="RefSeq" id="XP_018330113.1">
    <property type="nucleotide sequence ID" value="XM_018474611.2"/>
</dbReference>
<keyword evidence="5 10" id="KW-0862">Zinc</keyword>
<dbReference type="PANTHER" id="PTHR24379">
    <property type="entry name" value="KRAB AND ZINC FINGER DOMAIN-CONTAINING"/>
    <property type="match status" value="1"/>
</dbReference>
<dbReference type="Proteomes" id="UP000192223">
    <property type="component" value="Unplaced"/>
</dbReference>
<feature type="domain" description="C2H2-type" evidence="12">
    <location>
        <begin position="567"/>
        <end position="594"/>
    </location>
</feature>
<reference evidence="15" key="1">
    <citation type="submission" date="2025-08" db="UniProtKB">
        <authorList>
            <consortium name="RefSeq"/>
        </authorList>
    </citation>
    <scope>IDENTIFICATION</scope>
    <source>
        <tissue evidence="15">Entire body</tissue>
    </source>
</reference>
<evidence type="ECO:0000256" key="4">
    <source>
        <dbReference type="ARBA" id="ARBA00022771"/>
    </source>
</evidence>
<evidence type="ECO:0000259" key="13">
    <source>
        <dbReference type="PROSITE" id="PS51915"/>
    </source>
</evidence>